<reference evidence="2 3" key="1">
    <citation type="submission" date="2014-02" db="EMBL/GenBank/DDBJ databases">
        <title>Single nucleus genome sequencing reveals high similarity among nuclei of an endomycorrhizal fungus.</title>
        <authorList>
            <person name="Lin K."/>
            <person name="Geurts R."/>
            <person name="Zhang Z."/>
            <person name="Limpens E."/>
            <person name="Saunders D.G."/>
            <person name="Mu D."/>
            <person name="Pang E."/>
            <person name="Cao H."/>
            <person name="Cha H."/>
            <person name="Lin T."/>
            <person name="Zhou Q."/>
            <person name="Shang Y."/>
            <person name="Li Y."/>
            <person name="Ivanov S."/>
            <person name="Sharma T."/>
            <person name="Velzen R.V."/>
            <person name="Ruijter N.D."/>
            <person name="Aanen D.K."/>
            <person name="Win J."/>
            <person name="Kamoun S."/>
            <person name="Bisseling T."/>
            <person name="Huang S."/>
        </authorList>
    </citation>
    <scope>NUCLEOTIDE SEQUENCE [LARGE SCALE GENOMIC DNA]</scope>
    <source>
        <strain evidence="3">DAOM197198w</strain>
    </source>
</reference>
<evidence type="ECO:0000313" key="2">
    <source>
        <dbReference type="EMBL" id="EXX69480.1"/>
    </source>
</evidence>
<accession>A0A015JQB9</accession>
<dbReference type="InterPro" id="IPR006571">
    <property type="entry name" value="TLDc_dom"/>
</dbReference>
<gene>
    <name evidence="2" type="ORF">RirG_095690</name>
</gene>
<sequence length="186" mass="21298">MKPKTNVAPSRKLNLKFKLDSTLIESNHIPLFASWIDKKDSSYNKNEIPYEFKLLYRSSRDGFNGKTFHKNCDNKGATIWVAKIQGSTQLIGGYNPLDWNGHQWKKTADSFLFNFTDGKDISTAKLGYVNNTDCAIFCYSDYGPYTGDLYCPGSNNWSCYNSNYYPKIGIPGNFIVENYEVFQVIR</sequence>
<dbReference type="Proteomes" id="UP000022910">
    <property type="component" value="Unassembled WGS sequence"/>
</dbReference>
<dbReference type="EMBL" id="JEMT01016837">
    <property type="protein sequence ID" value="EXX69480.1"/>
    <property type="molecule type" value="Genomic_DNA"/>
</dbReference>
<dbReference type="OrthoDB" id="2324840at2759"/>
<evidence type="ECO:0000313" key="3">
    <source>
        <dbReference type="Proteomes" id="UP000022910"/>
    </source>
</evidence>
<organism evidence="2 3">
    <name type="scientific">Rhizophagus irregularis (strain DAOM 197198w)</name>
    <name type="common">Glomus intraradices</name>
    <dbReference type="NCBI Taxonomy" id="1432141"/>
    <lineage>
        <taxon>Eukaryota</taxon>
        <taxon>Fungi</taxon>
        <taxon>Fungi incertae sedis</taxon>
        <taxon>Mucoromycota</taxon>
        <taxon>Glomeromycotina</taxon>
        <taxon>Glomeromycetes</taxon>
        <taxon>Glomerales</taxon>
        <taxon>Glomeraceae</taxon>
        <taxon>Rhizophagus</taxon>
    </lineage>
</organism>
<name>A0A015JQB9_RHIIW</name>
<dbReference type="HOGENOM" id="CLU_021542_1_1_1"/>
<evidence type="ECO:0000259" key="1">
    <source>
        <dbReference type="PROSITE" id="PS51886"/>
    </source>
</evidence>
<dbReference type="Pfam" id="PF07534">
    <property type="entry name" value="TLD"/>
    <property type="match status" value="1"/>
</dbReference>
<protein>
    <recommendedName>
        <fullName evidence="1">TLDc domain-containing protein</fullName>
    </recommendedName>
</protein>
<proteinExistence type="predicted"/>
<dbReference type="AlphaFoldDB" id="A0A015JQB9"/>
<comment type="caution">
    <text evidence="2">The sequence shown here is derived from an EMBL/GenBank/DDBJ whole genome shotgun (WGS) entry which is preliminary data.</text>
</comment>
<keyword evidence="3" id="KW-1185">Reference proteome</keyword>
<dbReference type="PROSITE" id="PS51886">
    <property type="entry name" value="TLDC"/>
    <property type="match status" value="1"/>
</dbReference>
<feature type="domain" description="TLDc" evidence="1">
    <location>
        <begin position="22"/>
        <end position="185"/>
    </location>
</feature>